<organism evidence="3 4">
    <name type="scientific">Phoenicibacter congonensis</name>
    <dbReference type="NCBI Taxonomy" id="1944646"/>
    <lineage>
        <taxon>Bacteria</taxon>
        <taxon>Bacillati</taxon>
        <taxon>Actinomycetota</taxon>
        <taxon>Coriobacteriia</taxon>
        <taxon>Eggerthellales</taxon>
        <taxon>Eggerthellaceae</taxon>
        <taxon>Phoenicibacter</taxon>
    </lineage>
</organism>
<evidence type="ECO:0000259" key="2">
    <source>
        <dbReference type="PROSITE" id="PS50983"/>
    </source>
</evidence>
<proteinExistence type="inferred from homology"/>
<gene>
    <name evidence="3" type="ORF">Q3982_07170</name>
</gene>
<dbReference type="EMBL" id="JAUMVS010000169">
    <property type="protein sequence ID" value="MDO4842437.1"/>
    <property type="molecule type" value="Genomic_DNA"/>
</dbReference>
<comment type="caution">
    <text evidence="3">The sequence shown here is derived from an EMBL/GenBank/DDBJ whole genome shotgun (WGS) entry which is preliminary data.</text>
</comment>
<dbReference type="InterPro" id="IPR050902">
    <property type="entry name" value="ABC_Transporter_SBP"/>
</dbReference>
<sequence length="255" mass="28894">EAMEKIEAAGTPVVCINYSKGTEEMQVRSTEILGKLFQVEDRAQEIIDLYREKTHAIVERTSKITDKKTAFDEWLNIISSYREISKSGSPSGYLGLYMQEAGADDIINVFIEQNNDSDNTTMTMSLEFILDQDPEFYFPIGGERSGNSGDGLLMGYGVTEEEFLASAAGLLSSRPGFANINAVKNNNVYCIEDGILRTMHDYTVVEYMAKSMYPEEFEDIDPEQDFRDFAEKYLPMLPIDDGIFFYHLDLNQYGQ</sequence>
<feature type="domain" description="Fe/B12 periplasmic-binding" evidence="2">
    <location>
        <begin position="1"/>
        <end position="220"/>
    </location>
</feature>
<evidence type="ECO:0000313" key="3">
    <source>
        <dbReference type="EMBL" id="MDO4842437.1"/>
    </source>
</evidence>
<dbReference type="Gene3D" id="3.40.50.1980">
    <property type="entry name" value="Nitrogenase molybdenum iron protein domain"/>
    <property type="match status" value="2"/>
</dbReference>
<dbReference type="PROSITE" id="PS50983">
    <property type="entry name" value="FE_B12_PBP"/>
    <property type="match status" value="1"/>
</dbReference>
<feature type="non-terminal residue" evidence="3">
    <location>
        <position position="1"/>
    </location>
</feature>
<dbReference type="PANTHER" id="PTHR30535">
    <property type="entry name" value="VITAMIN B12-BINDING PROTEIN"/>
    <property type="match status" value="1"/>
</dbReference>
<reference evidence="3" key="1">
    <citation type="submission" date="2023-07" db="EMBL/GenBank/DDBJ databases">
        <title>Between Cages and Wild: Unraveling the Impact of Captivity on Animal Microbiomes and Antimicrobial Resistance.</title>
        <authorList>
            <person name="Schmartz G.P."/>
            <person name="Rehner J."/>
            <person name="Schuff M.J."/>
            <person name="Becker S.L."/>
            <person name="Kravczyk M."/>
            <person name="Gurevich A."/>
            <person name="Francke R."/>
            <person name="Mueller R."/>
            <person name="Keller V."/>
            <person name="Keller A."/>
        </authorList>
    </citation>
    <scope>NUCLEOTIDE SEQUENCE</scope>
    <source>
        <strain evidence="3">S12M_St_49</strain>
    </source>
</reference>
<name>A0AA43RIJ5_9ACTN</name>
<evidence type="ECO:0000256" key="1">
    <source>
        <dbReference type="ARBA" id="ARBA00008814"/>
    </source>
</evidence>
<dbReference type="Proteomes" id="UP001168575">
    <property type="component" value="Unassembled WGS sequence"/>
</dbReference>
<accession>A0AA43RIJ5</accession>
<keyword evidence="4" id="KW-1185">Reference proteome</keyword>
<comment type="similarity">
    <text evidence="1">Belongs to the bacterial solute-binding protein 8 family.</text>
</comment>
<evidence type="ECO:0000313" key="4">
    <source>
        <dbReference type="Proteomes" id="UP001168575"/>
    </source>
</evidence>
<dbReference type="AlphaFoldDB" id="A0AA43RIJ5"/>
<dbReference type="SUPFAM" id="SSF53807">
    <property type="entry name" value="Helical backbone' metal receptor"/>
    <property type="match status" value="1"/>
</dbReference>
<protein>
    <submittedName>
        <fullName evidence="3">ABC transporter substrate-binding protein</fullName>
    </submittedName>
</protein>
<dbReference type="PANTHER" id="PTHR30535:SF34">
    <property type="entry name" value="MOLYBDATE-BINDING PROTEIN MOLA"/>
    <property type="match status" value="1"/>
</dbReference>
<dbReference type="InterPro" id="IPR002491">
    <property type="entry name" value="ABC_transptr_periplasmic_BD"/>
</dbReference>
<dbReference type="Pfam" id="PF01497">
    <property type="entry name" value="Peripla_BP_2"/>
    <property type="match status" value="1"/>
</dbReference>